<dbReference type="AlphaFoldDB" id="A0A0F9F8F8"/>
<reference evidence="2" key="1">
    <citation type="journal article" date="2015" name="Nature">
        <title>Complex archaea that bridge the gap between prokaryotes and eukaryotes.</title>
        <authorList>
            <person name="Spang A."/>
            <person name="Saw J.H."/>
            <person name="Jorgensen S.L."/>
            <person name="Zaremba-Niedzwiedzka K."/>
            <person name="Martijn J."/>
            <person name="Lind A.E."/>
            <person name="van Eijk R."/>
            <person name="Schleper C."/>
            <person name="Guy L."/>
            <person name="Ettema T.J."/>
        </authorList>
    </citation>
    <scope>NUCLEOTIDE SEQUENCE</scope>
</reference>
<keyword evidence="1" id="KW-0812">Transmembrane</keyword>
<protein>
    <submittedName>
        <fullName evidence="2">Uncharacterized protein</fullName>
    </submittedName>
</protein>
<accession>A0A0F9F8F8</accession>
<sequence length="80" mass="8836">MIQKIKDLLYRGVHASGRLFYLSVELGGFTTALWVGREEPDAVRFKVDVELMYGTLGPLMLAASVGVGIITIEFSVMRDS</sequence>
<gene>
    <name evidence="2" type="ORF">LCGC14_2061730</name>
</gene>
<proteinExistence type="predicted"/>
<dbReference type="EMBL" id="LAZR01024554">
    <property type="protein sequence ID" value="KKL74751.1"/>
    <property type="molecule type" value="Genomic_DNA"/>
</dbReference>
<keyword evidence="1" id="KW-0472">Membrane</keyword>
<evidence type="ECO:0000313" key="2">
    <source>
        <dbReference type="EMBL" id="KKL74751.1"/>
    </source>
</evidence>
<comment type="caution">
    <text evidence="2">The sequence shown here is derived from an EMBL/GenBank/DDBJ whole genome shotgun (WGS) entry which is preliminary data.</text>
</comment>
<keyword evidence="1" id="KW-1133">Transmembrane helix</keyword>
<feature type="transmembrane region" description="Helical" evidence="1">
    <location>
        <begin position="56"/>
        <end position="76"/>
    </location>
</feature>
<organism evidence="2">
    <name type="scientific">marine sediment metagenome</name>
    <dbReference type="NCBI Taxonomy" id="412755"/>
    <lineage>
        <taxon>unclassified sequences</taxon>
        <taxon>metagenomes</taxon>
        <taxon>ecological metagenomes</taxon>
    </lineage>
</organism>
<evidence type="ECO:0000256" key="1">
    <source>
        <dbReference type="SAM" id="Phobius"/>
    </source>
</evidence>
<name>A0A0F9F8F8_9ZZZZ</name>
<feature type="transmembrane region" description="Helical" evidence="1">
    <location>
        <begin position="20"/>
        <end position="36"/>
    </location>
</feature>